<dbReference type="PANTHER" id="PTHR40618">
    <property type="entry name" value="B-ZIP TRANSCRIPTION FACTOR (EUROFUNG)-RELATED"/>
    <property type="match status" value="1"/>
</dbReference>
<organism evidence="1 2">
    <name type="scientific">Clohesyomyces aquaticus</name>
    <dbReference type="NCBI Taxonomy" id="1231657"/>
    <lineage>
        <taxon>Eukaryota</taxon>
        <taxon>Fungi</taxon>
        <taxon>Dikarya</taxon>
        <taxon>Ascomycota</taxon>
        <taxon>Pezizomycotina</taxon>
        <taxon>Dothideomycetes</taxon>
        <taxon>Pleosporomycetidae</taxon>
        <taxon>Pleosporales</taxon>
        <taxon>Lindgomycetaceae</taxon>
        <taxon>Clohesyomyces</taxon>
    </lineage>
</organism>
<dbReference type="Proteomes" id="UP000193144">
    <property type="component" value="Unassembled WGS sequence"/>
</dbReference>
<evidence type="ECO:0000313" key="1">
    <source>
        <dbReference type="EMBL" id="ORY15412.1"/>
    </source>
</evidence>
<evidence type="ECO:0008006" key="3">
    <source>
        <dbReference type="Google" id="ProtNLM"/>
    </source>
</evidence>
<comment type="caution">
    <text evidence="1">The sequence shown here is derived from an EMBL/GenBank/DDBJ whole genome shotgun (WGS) entry which is preliminary data.</text>
</comment>
<gene>
    <name evidence="1" type="ORF">BCR34DRAFT_585063</name>
</gene>
<dbReference type="PANTHER" id="PTHR40618:SF1">
    <property type="entry name" value="B-ZIP TRANSCRIPTION FACTOR (EUROFUNG)"/>
    <property type="match status" value="1"/>
</dbReference>
<reference evidence="1 2" key="1">
    <citation type="submission" date="2016-07" db="EMBL/GenBank/DDBJ databases">
        <title>Pervasive Adenine N6-methylation of Active Genes in Fungi.</title>
        <authorList>
            <consortium name="DOE Joint Genome Institute"/>
            <person name="Mondo S.J."/>
            <person name="Dannebaum R.O."/>
            <person name="Kuo R.C."/>
            <person name="Labutti K."/>
            <person name="Haridas S."/>
            <person name="Kuo A."/>
            <person name="Salamov A."/>
            <person name="Ahrendt S.R."/>
            <person name="Lipzen A."/>
            <person name="Sullivan W."/>
            <person name="Andreopoulos W.B."/>
            <person name="Clum A."/>
            <person name="Lindquist E."/>
            <person name="Daum C."/>
            <person name="Ramamoorthy G.K."/>
            <person name="Gryganskyi A."/>
            <person name="Culley D."/>
            <person name="Magnuson J.K."/>
            <person name="James T.Y."/>
            <person name="O'Malley M.A."/>
            <person name="Stajich J.E."/>
            <person name="Spatafora J.W."/>
            <person name="Visel A."/>
            <person name="Grigoriev I.V."/>
        </authorList>
    </citation>
    <scope>NUCLEOTIDE SEQUENCE [LARGE SCALE GENOMIC DNA]</scope>
    <source>
        <strain evidence="1 2">CBS 115471</strain>
    </source>
</reference>
<dbReference type="EMBL" id="MCFA01000025">
    <property type="protein sequence ID" value="ORY15412.1"/>
    <property type="molecule type" value="Genomic_DNA"/>
</dbReference>
<name>A0A1Y1ZYU1_9PLEO</name>
<evidence type="ECO:0000313" key="2">
    <source>
        <dbReference type="Proteomes" id="UP000193144"/>
    </source>
</evidence>
<proteinExistence type="predicted"/>
<sequence length="431" mass="48579">MENQGKRRGRPLKEFDGNMVAERRRQRVRRAQNTFRTRQQIQVASAEQRIRALGDIVEKMSLEHSRLTERLLKCDTVTKSREAVSQLRQSLNTFRDLAQVATWNEEAYHDTNTFQVTQPDFDQGPTIGIGVVDPDVSSLDPAWPVLHQRYFGESWLSYGPWTIAPRVAPPSVMSQLHTQEVRDFGLDVLRSSLQIAYAALLNHSVEFPFDVAQSMFRYALKDFTKEELSFIIRWYLGPGVSELACLGFATSSFDPSYEVAGKPTIQSLPHQSNSVKTGSYTPYFPEFAEEYVSAFEMSRYLQTLGAFDFDIQTISMTTGHPDLHTTLDCRQPRRGNNHGCPSKLQGAQIEPTRFYTMFNFNSFFGDVSSTTAVPTPLGGSQSDRRHVITVSTPKFLQELALVSVCLGHGPAFSRRAIPTALMASVISTREL</sequence>
<dbReference type="OrthoDB" id="3797631at2759"/>
<accession>A0A1Y1ZYU1</accession>
<protein>
    <recommendedName>
        <fullName evidence="3">BZIP domain-containing protein</fullName>
    </recommendedName>
</protein>
<keyword evidence="2" id="KW-1185">Reference proteome</keyword>
<dbReference type="AlphaFoldDB" id="A0A1Y1ZYU1"/>